<evidence type="ECO:0000256" key="2">
    <source>
        <dbReference type="ARBA" id="ARBA00008064"/>
    </source>
</evidence>
<comment type="caution">
    <text evidence="10">The sequence shown here is derived from an EMBL/GenBank/DDBJ whole genome shotgun (WGS) entry which is preliminary data.</text>
</comment>
<evidence type="ECO:0000256" key="4">
    <source>
        <dbReference type="ARBA" id="ARBA00022558"/>
    </source>
</evidence>
<reference evidence="10 11" key="1">
    <citation type="submission" date="2019-08" db="EMBL/GenBank/DDBJ databases">
        <title>Whole genome analysis of cultivated E. coli strains isolated from CD patients and healthy donors.</title>
        <authorList>
            <person name="Siniagina M.N."/>
            <person name="Markelova M.I."/>
            <person name="Laikov A.V."/>
            <person name="Boulygina E.A."/>
            <person name="Khusnutdinova D.R."/>
            <person name="Kharchenko A."/>
            <person name="Grigoryeva T.V."/>
        </authorList>
    </citation>
    <scope>NUCLEOTIDE SEQUENCE [LARGE SCALE GENOMIC DNA]</scope>
    <source>
        <strain evidence="10 11">3_77_5</strain>
    </source>
</reference>
<comment type="subcellular location">
    <subcellularLocation>
        <location evidence="1">Cell outer membrane</location>
        <topology evidence="1">Multi-pass membrane protein</topology>
    </subcellularLocation>
</comment>
<dbReference type="InterPro" id="IPR000015">
    <property type="entry name" value="Fimb_usher"/>
</dbReference>
<dbReference type="PANTHER" id="PTHR30451">
    <property type="entry name" value="OUTER MEMBRANE USHER PROTEIN"/>
    <property type="match status" value="1"/>
</dbReference>
<gene>
    <name evidence="10" type="ORF">FWK02_28405</name>
</gene>
<name>A0A5C9AF65_ECOLX</name>
<evidence type="ECO:0000256" key="6">
    <source>
        <dbReference type="ARBA" id="ARBA00022729"/>
    </source>
</evidence>
<evidence type="ECO:0000256" key="8">
    <source>
        <dbReference type="ARBA" id="ARBA00023237"/>
    </source>
</evidence>
<dbReference type="GO" id="GO:0009297">
    <property type="term" value="P:pilus assembly"/>
    <property type="evidence" value="ECO:0007669"/>
    <property type="project" value="InterPro"/>
</dbReference>
<evidence type="ECO:0000259" key="9">
    <source>
        <dbReference type="Pfam" id="PF13954"/>
    </source>
</evidence>
<dbReference type="Proteomes" id="UP000321461">
    <property type="component" value="Unassembled WGS sequence"/>
</dbReference>
<protein>
    <submittedName>
        <fullName evidence="10">Fimbrial biogenesis outer membrane usher protein</fullName>
    </submittedName>
</protein>
<dbReference type="InterPro" id="IPR037224">
    <property type="entry name" value="PapC_N_sf"/>
</dbReference>
<proteinExistence type="inferred from homology"/>
<dbReference type="GO" id="GO:0009279">
    <property type="term" value="C:cell outer membrane"/>
    <property type="evidence" value="ECO:0007669"/>
    <property type="project" value="UniProtKB-SubCell"/>
</dbReference>
<sequence>MPQRHHQGHKRTPKQLALIIKRCLPMVLTGSGMLCTTANAEEYYFDPIMLETTKSGMQTTDLSRFSKKYAQLPGTYQVDIWLNKKKVSQKKITFTANAEQLLQPQFTVEQLRELGIKVDEIPALAEKDDDSVINSLEQIIPGTAAEFDFNHQQLNLSIPQIALYRDARGYVSPSRWDDGIPTLFTNYSFTGSDNRYRQGNRSQRQYLNMQNGANFGPWRL</sequence>
<dbReference type="EMBL" id="VSBS01001511">
    <property type="protein sequence ID" value="TXS98360.1"/>
    <property type="molecule type" value="Genomic_DNA"/>
</dbReference>
<dbReference type="InterPro" id="IPR025885">
    <property type="entry name" value="PapC_N"/>
</dbReference>
<keyword evidence="8" id="KW-0998">Cell outer membrane</keyword>
<evidence type="ECO:0000256" key="1">
    <source>
        <dbReference type="ARBA" id="ARBA00004571"/>
    </source>
</evidence>
<dbReference type="GO" id="GO:0015473">
    <property type="term" value="F:fimbrial usher porin activity"/>
    <property type="evidence" value="ECO:0007669"/>
    <property type="project" value="InterPro"/>
</dbReference>
<comment type="similarity">
    <text evidence="2">Belongs to the fimbrial export usher family.</text>
</comment>
<evidence type="ECO:0000256" key="5">
    <source>
        <dbReference type="ARBA" id="ARBA00022692"/>
    </source>
</evidence>
<dbReference type="AlphaFoldDB" id="A0A5C9AF65"/>
<dbReference type="PANTHER" id="PTHR30451:SF21">
    <property type="entry name" value="FIMBRIAL USHER DOMAIN-CONTAINING PROTEIN YDET-RELATED"/>
    <property type="match status" value="1"/>
</dbReference>
<feature type="non-terminal residue" evidence="10">
    <location>
        <position position="220"/>
    </location>
</feature>
<accession>A0A5C9AF65</accession>
<evidence type="ECO:0000313" key="11">
    <source>
        <dbReference type="Proteomes" id="UP000321461"/>
    </source>
</evidence>
<keyword evidence="5" id="KW-0812">Transmembrane</keyword>
<keyword evidence="4" id="KW-1029">Fimbrium biogenesis</keyword>
<keyword evidence="6" id="KW-0732">Signal</keyword>
<keyword evidence="7" id="KW-0472">Membrane</keyword>
<evidence type="ECO:0000313" key="10">
    <source>
        <dbReference type="EMBL" id="TXS98360.1"/>
    </source>
</evidence>
<dbReference type="Pfam" id="PF13954">
    <property type="entry name" value="PapC_N"/>
    <property type="match status" value="1"/>
</dbReference>
<evidence type="ECO:0000256" key="3">
    <source>
        <dbReference type="ARBA" id="ARBA00022448"/>
    </source>
</evidence>
<dbReference type="Gene3D" id="3.10.20.410">
    <property type="match status" value="1"/>
</dbReference>
<organism evidence="10 11">
    <name type="scientific">Escherichia coli</name>
    <dbReference type="NCBI Taxonomy" id="562"/>
    <lineage>
        <taxon>Bacteria</taxon>
        <taxon>Pseudomonadati</taxon>
        <taxon>Pseudomonadota</taxon>
        <taxon>Gammaproteobacteria</taxon>
        <taxon>Enterobacterales</taxon>
        <taxon>Enterobacteriaceae</taxon>
        <taxon>Escherichia</taxon>
    </lineage>
</organism>
<feature type="domain" description="PapC N-terminal" evidence="9">
    <location>
        <begin position="44"/>
        <end position="190"/>
    </location>
</feature>
<keyword evidence="3" id="KW-0813">Transport</keyword>
<evidence type="ECO:0000256" key="7">
    <source>
        <dbReference type="ARBA" id="ARBA00023136"/>
    </source>
</evidence>
<dbReference type="SUPFAM" id="SSF141729">
    <property type="entry name" value="FimD N-terminal domain-like"/>
    <property type="match status" value="1"/>
</dbReference>
<dbReference type="FunFam" id="3.10.20.410:FF:000001">
    <property type="entry name" value="Fimbrial outer membrane usher protein"/>
    <property type="match status" value="1"/>
</dbReference>